<protein>
    <recommendedName>
        <fullName evidence="1">Glycosyltransferase 2-like domain-containing protein</fullName>
    </recommendedName>
</protein>
<dbReference type="InterPro" id="IPR029044">
    <property type="entry name" value="Nucleotide-diphossugar_trans"/>
</dbReference>
<dbReference type="Proteomes" id="UP001501175">
    <property type="component" value="Unassembled WGS sequence"/>
</dbReference>
<dbReference type="InterPro" id="IPR001173">
    <property type="entry name" value="Glyco_trans_2-like"/>
</dbReference>
<gene>
    <name evidence="2" type="ORF">GCM10023189_08730</name>
</gene>
<evidence type="ECO:0000313" key="2">
    <source>
        <dbReference type="EMBL" id="GAA4449364.1"/>
    </source>
</evidence>
<accession>A0ABP8MF57</accession>
<dbReference type="CDD" id="cd00761">
    <property type="entry name" value="Glyco_tranf_GTA_type"/>
    <property type="match status" value="1"/>
</dbReference>
<dbReference type="EMBL" id="BAABHD010000005">
    <property type="protein sequence ID" value="GAA4449364.1"/>
    <property type="molecule type" value="Genomic_DNA"/>
</dbReference>
<name>A0ABP8MF57_9BACT</name>
<evidence type="ECO:0000259" key="1">
    <source>
        <dbReference type="Pfam" id="PF00535"/>
    </source>
</evidence>
<sequence>MNTQLNHFAGVTLLVTHYNRSGSLEHLLRSYQKLNCSFEDIVVSDDGSRPEHLNRVKQLQTVIPFRLVTTPKNKGLGNNLNKGQDAVRTPYTLYVQEDFEPAANFAVHFQTALEFMQTNPELDIVRFYAYFPYPYLKPVGKGFSEMQISPWSANYKKIYFYSDHPHLRRSTFFQKFGRYAEGLKGDRTEYQMCISFIQNKGKGLFYNDYQNLFFQRNNEAEPSTMTRSKWTQSNHPAISLVRDIYRQIRYNYDIHFMRLR</sequence>
<dbReference type="RefSeq" id="WP_345240946.1">
    <property type="nucleotide sequence ID" value="NZ_BAABHD010000005.1"/>
</dbReference>
<proteinExistence type="predicted"/>
<dbReference type="SUPFAM" id="SSF53448">
    <property type="entry name" value="Nucleotide-diphospho-sugar transferases"/>
    <property type="match status" value="1"/>
</dbReference>
<organism evidence="2 3">
    <name type="scientific">Nibrella saemangeumensis</name>
    <dbReference type="NCBI Taxonomy" id="1084526"/>
    <lineage>
        <taxon>Bacteria</taxon>
        <taxon>Pseudomonadati</taxon>
        <taxon>Bacteroidota</taxon>
        <taxon>Cytophagia</taxon>
        <taxon>Cytophagales</taxon>
        <taxon>Spirosomataceae</taxon>
        <taxon>Nibrella</taxon>
    </lineage>
</organism>
<comment type="caution">
    <text evidence="2">The sequence shown here is derived from an EMBL/GenBank/DDBJ whole genome shotgun (WGS) entry which is preliminary data.</text>
</comment>
<dbReference type="Pfam" id="PF00535">
    <property type="entry name" value="Glycos_transf_2"/>
    <property type="match status" value="1"/>
</dbReference>
<reference evidence="3" key="1">
    <citation type="journal article" date="2019" name="Int. J. Syst. Evol. Microbiol.">
        <title>The Global Catalogue of Microorganisms (GCM) 10K type strain sequencing project: providing services to taxonomists for standard genome sequencing and annotation.</title>
        <authorList>
            <consortium name="The Broad Institute Genomics Platform"/>
            <consortium name="The Broad Institute Genome Sequencing Center for Infectious Disease"/>
            <person name="Wu L."/>
            <person name="Ma J."/>
        </authorList>
    </citation>
    <scope>NUCLEOTIDE SEQUENCE [LARGE SCALE GENOMIC DNA]</scope>
    <source>
        <strain evidence="3">JCM 17927</strain>
    </source>
</reference>
<dbReference type="Gene3D" id="3.90.550.10">
    <property type="entry name" value="Spore Coat Polysaccharide Biosynthesis Protein SpsA, Chain A"/>
    <property type="match status" value="1"/>
</dbReference>
<feature type="domain" description="Glycosyltransferase 2-like" evidence="1">
    <location>
        <begin position="13"/>
        <end position="160"/>
    </location>
</feature>
<keyword evidence="3" id="KW-1185">Reference proteome</keyword>
<evidence type="ECO:0000313" key="3">
    <source>
        <dbReference type="Proteomes" id="UP001501175"/>
    </source>
</evidence>